<dbReference type="EMBL" id="DS022265">
    <property type="protein sequence ID" value="EWG55760.1"/>
    <property type="molecule type" value="Genomic_DNA"/>
</dbReference>
<dbReference type="OrthoDB" id="5362512at2759"/>
<dbReference type="RefSeq" id="XP_018761951.1">
    <property type="nucleotide sequence ID" value="XM_018906827.1"/>
</dbReference>
<accession>W7N6P4</accession>
<gene>
    <name evidence="1" type="ORF">FVEG_17586</name>
</gene>
<dbReference type="KEGG" id="fvr:FVEG_17586"/>
<organism evidence="1 2">
    <name type="scientific">Gibberella moniliformis (strain M3125 / FGSC 7600)</name>
    <name type="common">Maize ear and stalk rot fungus</name>
    <name type="synonym">Fusarium verticillioides</name>
    <dbReference type="NCBI Taxonomy" id="334819"/>
    <lineage>
        <taxon>Eukaryota</taxon>
        <taxon>Fungi</taxon>
        <taxon>Dikarya</taxon>
        <taxon>Ascomycota</taxon>
        <taxon>Pezizomycotina</taxon>
        <taxon>Sordariomycetes</taxon>
        <taxon>Hypocreomycetidae</taxon>
        <taxon>Hypocreales</taxon>
        <taxon>Nectriaceae</taxon>
        <taxon>Fusarium</taxon>
        <taxon>Fusarium fujikuroi species complex</taxon>
    </lineage>
</organism>
<dbReference type="EMBL" id="CM000587">
    <property type="protein sequence ID" value="EWG55760.1"/>
    <property type="molecule type" value="Genomic_DNA"/>
</dbReference>
<reference evidence="1 2" key="1">
    <citation type="journal article" date="2010" name="Nature">
        <title>Comparative genomics reveals mobile pathogenicity chromosomes in Fusarium.</title>
        <authorList>
            <person name="Ma L.J."/>
            <person name="van der Does H.C."/>
            <person name="Borkovich K.A."/>
            <person name="Coleman J.J."/>
            <person name="Daboussi M.J."/>
            <person name="Di Pietro A."/>
            <person name="Dufresne M."/>
            <person name="Freitag M."/>
            <person name="Grabherr M."/>
            <person name="Henrissat B."/>
            <person name="Houterman P.M."/>
            <person name="Kang S."/>
            <person name="Shim W.B."/>
            <person name="Woloshuk C."/>
            <person name="Xie X."/>
            <person name="Xu J.R."/>
            <person name="Antoniw J."/>
            <person name="Baker S.E."/>
            <person name="Bluhm B.H."/>
            <person name="Breakspear A."/>
            <person name="Brown D.W."/>
            <person name="Butchko R.A."/>
            <person name="Chapman S."/>
            <person name="Coulson R."/>
            <person name="Coutinho P.M."/>
            <person name="Danchin E.G."/>
            <person name="Diener A."/>
            <person name="Gale L.R."/>
            <person name="Gardiner D.M."/>
            <person name="Goff S."/>
            <person name="Hammond-Kosack K.E."/>
            <person name="Hilburn K."/>
            <person name="Hua-Van A."/>
            <person name="Jonkers W."/>
            <person name="Kazan K."/>
            <person name="Kodira C.D."/>
            <person name="Koehrsen M."/>
            <person name="Kumar L."/>
            <person name="Lee Y.H."/>
            <person name="Li L."/>
            <person name="Manners J.M."/>
            <person name="Miranda-Saavedra D."/>
            <person name="Mukherjee M."/>
            <person name="Park G."/>
            <person name="Park J."/>
            <person name="Park S.Y."/>
            <person name="Proctor R.H."/>
            <person name="Regev A."/>
            <person name="Ruiz-Roldan M.C."/>
            <person name="Sain D."/>
            <person name="Sakthikumar S."/>
            <person name="Sykes S."/>
            <person name="Schwartz D.C."/>
            <person name="Turgeon B.G."/>
            <person name="Wapinski I."/>
            <person name="Yoder O."/>
            <person name="Young S."/>
            <person name="Zeng Q."/>
            <person name="Zhou S."/>
            <person name="Galagan J."/>
            <person name="Cuomo C.A."/>
            <person name="Kistler H.C."/>
            <person name="Rep M."/>
        </authorList>
    </citation>
    <scope>NUCLEOTIDE SEQUENCE [LARGE SCALE GENOMIC DNA]</scope>
    <source>
        <strain evidence="2">M3125 / FGSC 7600</strain>
    </source>
</reference>
<dbReference type="Proteomes" id="UP000009096">
    <property type="component" value="Chromosome 10"/>
</dbReference>
<keyword evidence="2" id="KW-1185">Reference proteome</keyword>
<dbReference type="AlphaFoldDB" id="W7N6P4"/>
<protein>
    <submittedName>
        <fullName evidence="1">Uncharacterized protein</fullName>
    </submittedName>
</protein>
<name>W7N6P4_GIBM7</name>
<dbReference type="VEuPathDB" id="FungiDB:FVEG_17586"/>
<dbReference type="GeneID" id="30074462"/>
<evidence type="ECO:0000313" key="2">
    <source>
        <dbReference type="Proteomes" id="UP000009096"/>
    </source>
</evidence>
<sequence>MSWINLPEILTPQSKIIDISTTHANNDPTGPVTGGHMLIQGTMARVQAIDRKTDPVICREVRAQENYVSPVHFRGFDISGLQFGRYYALLIGICTDDPN</sequence>
<evidence type="ECO:0000313" key="1">
    <source>
        <dbReference type="EMBL" id="EWG55760.1"/>
    </source>
</evidence>
<proteinExistence type="predicted"/>